<dbReference type="Pfam" id="PF00107">
    <property type="entry name" value="ADH_zinc_N"/>
    <property type="match status" value="1"/>
</dbReference>
<dbReference type="InterPro" id="IPR036291">
    <property type="entry name" value="NAD(P)-bd_dom_sf"/>
</dbReference>
<dbReference type="Gene3D" id="3.40.50.720">
    <property type="entry name" value="NAD(P)-binding Rossmann-like Domain"/>
    <property type="match status" value="1"/>
</dbReference>
<dbReference type="InterPro" id="IPR013149">
    <property type="entry name" value="ADH-like_C"/>
</dbReference>
<evidence type="ECO:0000313" key="2">
    <source>
        <dbReference type="EMBL" id="RWS06519.1"/>
    </source>
</evidence>
<dbReference type="EMBL" id="NCKU01004054">
    <property type="protein sequence ID" value="RWS06519.1"/>
    <property type="molecule type" value="Genomic_DNA"/>
</dbReference>
<evidence type="ECO:0000313" key="3">
    <source>
        <dbReference type="Proteomes" id="UP000285301"/>
    </source>
</evidence>
<dbReference type="Proteomes" id="UP000285301">
    <property type="component" value="Unassembled WGS sequence"/>
</dbReference>
<accession>A0A3S3NP55</accession>
<organism evidence="2 3">
    <name type="scientific">Dinothrombium tinctorium</name>
    <dbReference type="NCBI Taxonomy" id="1965070"/>
    <lineage>
        <taxon>Eukaryota</taxon>
        <taxon>Metazoa</taxon>
        <taxon>Ecdysozoa</taxon>
        <taxon>Arthropoda</taxon>
        <taxon>Chelicerata</taxon>
        <taxon>Arachnida</taxon>
        <taxon>Acari</taxon>
        <taxon>Acariformes</taxon>
        <taxon>Trombidiformes</taxon>
        <taxon>Prostigmata</taxon>
        <taxon>Anystina</taxon>
        <taxon>Parasitengona</taxon>
        <taxon>Trombidioidea</taxon>
        <taxon>Trombidiidae</taxon>
        <taxon>Dinothrombium</taxon>
    </lineage>
</organism>
<dbReference type="GO" id="GO:0005739">
    <property type="term" value="C:mitochondrion"/>
    <property type="evidence" value="ECO:0007669"/>
    <property type="project" value="TreeGrafter"/>
</dbReference>
<keyword evidence="3" id="KW-1185">Reference proteome</keyword>
<dbReference type="Gene3D" id="3.90.180.10">
    <property type="entry name" value="Medium-chain alcohol dehydrogenases, catalytic domain"/>
    <property type="match status" value="1"/>
</dbReference>
<protein>
    <submittedName>
        <fullName evidence="2">Zinc-binding alcohol dehydrogenase domain-containing protein 2-like protein</fullName>
    </submittedName>
</protein>
<gene>
    <name evidence="2" type="ORF">B4U79_16205</name>
</gene>
<feature type="domain" description="Alcohol dehydrogenase-like C-terminal" evidence="1">
    <location>
        <begin position="133"/>
        <end position="215"/>
    </location>
</feature>
<proteinExistence type="predicted"/>
<dbReference type="STRING" id="1965070.A0A3S3NP55"/>
<sequence>MSTYRKLQVVENSDDFENAIEIIEAPLRSPEPDEVLIKCIYVVVTECDLMAIKGFSKHASLNSRPTFFEFEIPCNIGFELTDPKKLFVIPELKPDYFWLVKAGLTAAIALEEVGHIKENQNVLITCAAGIVETIAVQWAKLKGCNVIGTCSSVEQSELLETLNCDRIINETIESIEDVLYDEFSEGVDVIWDSIGGDITNMLWHHLTKAGRLITFDGISDQYRRTSLICHDSCAEDQCKMIFSFSLHRHSRKFDRYFEKILSHYNEENLKILIDQGENEEEGEFIGLEGIQRALKVSQFSQLSSVTFLLLAFDN</sequence>
<dbReference type="AlphaFoldDB" id="A0A3S3NP55"/>
<reference evidence="2 3" key="1">
    <citation type="journal article" date="2018" name="Gigascience">
        <title>Genomes of trombidid mites reveal novel predicted allergens and laterally-transferred genes associated with secondary metabolism.</title>
        <authorList>
            <person name="Dong X."/>
            <person name="Chaisiri K."/>
            <person name="Xia D."/>
            <person name="Armstrong S.D."/>
            <person name="Fang Y."/>
            <person name="Donnelly M.J."/>
            <person name="Kadowaki T."/>
            <person name="McGarry J.W."/>
            <person name="Darby A.C."/>
            <person name="Makepeace B.L."/>
        </authorList>
    </citation>
    <scope>NUCLEOTIDE SEQUENCE [LARGE SCALE GENOMIC DNA]</scope>
    <source>
        <strain evidence="2">UoL-WK</strain>
    </source>
</reference>
<dbReference type="PANTHER" id="PTHR43677">
    <property type="entry name" value="SHORT-CHAIN DEHYDROGENASE/REDUCTASE"/>
    <property type="match status" value="1"/>
</dbReference>
<name>A0A3S3NP55_9ACAR</name>
<comment type="caution">
    <text evidence="2">The sequence shown here is derived from an EMBL/GenBank/DDBJ whole genome shotgun (WGS) entry which is preliminary data.</text>
</comment>
<dbReference type="PANTHER" id="PTHR43677:SF3">
    <property type="entry name" value="PROSTAGLANDIN REDUCTASE 3"/>
    <property type="match status" value="1"/>
</dbReference>
<evidence type="ECO:0000259" key="1">
    <source>
        <dbReference type="Pfam" id="PF00107"/>
    </source>
</evidence>
<dbReference type="SUPFAM" id="SSF51735">
    <property type="entry name" value="NAD(P)-binding Rossmann-fold domains"/>
    <property type="match status" value="1"/>
</dbReference>
<dbReference type="GO" id="GO:0016491">
    <property type="term" value="F:oxidoreductase activity"/>
    <property type="evidence" value="ECO:0007669"/>
    <property type="project" value="TreeGrafter"/>
</dbReference>
<dbReference type="OrthoDB" id="809632at2759"/>
<dbReference type="InterPro" id="IPR051397">
    <property type="entry name" value="Zn-ADH-like_protein"/>
</dbReference>